<evidence type="ECO:0008006" key="4">
    <source>
        <dbReference type="Google" id="ProtNLM"/>
    </source>
</evidence>
<keyword evidence="1" id="KW-1133">Transmembrane helix</keyword>
<organism evidence="2 3">
    <name type="scientific">Lactobacillus psittaci DSM 15354</name>
    <dbReference type="NCBI Taxonomy" id="1122152"/>
    <lineage>
        <taxon>Bacteria</taxon>
        <taxon>Bacillati</taxon>
        <taxon>Bacillota</taxon>
        <taxon>Bacilli</taxon>
        <taxon>Lactobacillales</taxon>
        <taxon>Lactobacillaceae</taxon>
        <taxon>Lactobacillus</taxon>
    </lineage>
</organism>
<keyword evidence="1" id="KW-0812">Transmembrane</keyword>
<feature type="transmembrane region" description="Helical" evidence="1">
    <location>
        <begin position="108"/>
        <end position="130"/>
    </location>
</feature>
<dbReference type="STRING" id="1122152.GCA_000425905_00800"/>
<sequence>MEKEQTGFIGAIKKWKAQHPDLYQFIAFNILSNCATITNFVVLWLSTMIFFKNITTPFKWWIFNYQDPSTGGLGGFYAFLLAYVCAQIVNYLVQKNLVFKATFGPKKLFWYIVTVVFAGIVSIWLPPYVIKVLSPIIHGFSATVANILNIVMQVIINWPMLKFVVMKD</sequence>
<feature type="transmembrane region" description="Helical" evidence="1">
    <location>
        <begin position="22"/>
        <end position="51"/>
    </location>
</feature>
<evidence type="ECO:0000313" key="3">
    <source>
        <dbReference type="Proteomes" id="UP000051931"/>
    </source>
</evidence>
<dbReference type="AlphaFoldDB" id="A0A0R1SCV4"/>
<protein>
    <recommendedName>
        <fullName evidence="4">GtrA-like protein domain-containing protein</fullName>
    </recommendedName>
</protein>
<dbReference type="RefSeq" id="WP_034538443.1">
    <property type="nucleotide sequence ID" value="NZ_AZFB01000005.1"/>
</dbReference>
<reference evidence="2 3" key="1">
    <citation type="journal article" date="2015" name="Genome Announc.">
        <title>Expanding the biotechnology potential of lactobacilli through comparative genomics of 213 strains and associated genera.</title>
        <authorList>
            <person name="Sun Z."/>
            <person name="Harris H.M."/>
            <person name="McCann A."/>
            <person name="Guo C."/>
            <person name="Argimon S."/>
            <person name="Zhang W."/>
            <person name="Yang X."/>
            <person name="Jeffery I.B."/>
            <person name="Cooney J.C."/>
            <person name="Kagawa T.F."/>
            <person name="Liu W."/>
            <person name="Song Y."/>
            <person name="Salvetti E."/>
            <person name="Wrobel A."/>
            <person name="Rasinkangas P."/>
            <person name="Parkhill J."/>
            <person name="Rea M.C."/>
            <person name="O'Sullivan O."/>
            <person name="Ritari J."/>
            <person name="Douillard F.P."/>
            <person name="Paul Ross R."/>
            <person name="Yang R."/>
            <person name="Briner A.E."/>
            <person name="Felis G.E."/>
            <person name="de Vos W.M."/>
            <person name="Barrangou R."/>
            <person name="Klaenhammer T.R."/>
            <person name="Caufield P.W."/>
            <person name="Cui Y."/>
            <person name="Zhang H."/>
            <person name="O'Toole P.W."/>
        </authorList>
    </citation>
    <scope>NUCLEOTIDE SEQUENCE [LARGE SCALE GENOMIC DNA]</scope>
    <source>
        <strain evidence="2 3">DSM 15354</strain>
    </source>
</reference>
<dbReference type="Proteomes" id="UP000051931">
    <property type="component" value="Unassembled WGS sequence"/>
</dbReference>
<dbReference type="OrthoDB" id="3238560at2"/>
<evidence type="ECO:0000313" key="2">
    <source>
        <dbReference type="EMBL" id="KRL63115.1"/>
    </source>
</evidence>
<keyword evidence="3" id="KW-1185">Reference proteome</keyword>
<dbReference type="EMBL" id="AZFB01000005">
    <property type="protein sequence ID" value="KRL63115.1"/>
    <property type="molecule type" value="Genomic_DNA"/>
</dbReference>
<evidence type="ECO:0000256" key="1">
    <source>
        <dbReference type="SAM" id="Phobius"/>
    </source>
</evidence>
<feature type="transmembrane region" description="Helical" evidence="1">
    <location>
        <begin position="71"/>
        <end position="93"/>
    </location>
</feature>
<gene>
    <name evidence="2" type="ORF">FC23_GL001054</name>
</gene>
<comment type="caution">
    <text evidence="2">The sequence shown here is derived from an EMBL/GenBank/DDBJ whole genome shotgun (WGS) entry which is preliminary data.</text>
</comment>
<accession>A0A0R1SCV4</accession>
<name>A0A0R1SCV4_9LACO</name>
<dbReference type="eggNOG" id="ENOG5030Z38">
    <property type="taxonomic scope" value="Bacteria"/>
</dbReference>
<proteinExistence type="predicted"/>
<dbReference type="PATRIC" id="fig|1122152.4.peg.1084"/>
<feature type="transmembrane region" description="Helical" evidence="1">
    <location>
        <begin position="136"/>
        <end position="158"/>
    </location>
</feature>
<keyword evidence="1" id="KW-0472">Membrane</keyword>